<dbReference type="InterPro" id="IPR003959">
    <property type="entry name" value="ATPase_AAA_core"/>
</dbReference>
<dbReference type="PROSITE" id="PS00674">
    <property type="entry name" value="AAA"/>
    <property type="match status" value="1"/>
</dbReference>
<dbReference type="Proteomes" id="UP000324897">
    <property type="component" value="Unassembled WGS sequence"/>
</dbReference>
<dbReference type="Gramene" id="TVU05767">
    <property type="protein sequence ID" value="TVU05767"/>
    <property type="gene ID" value="EJB05_48949"/>
</dbReference>
<evidence type="ECO:0000256" key="2">
    <source>
        <dbReference type="ARBA" id="ARBA00022840"/>
    </source>
</evidence>
<feature type="non-terminal residue" evidence="6">
    <location>
        <position position="1"/>
    </location>
</feature>
<evidence type="ECO:0000259" key="5">
    <source>
        <dbReference type="Pfam" id="PF00004"/>
    </source>
</evidence>
<dbReference type="PANTHER" id="PTHR23077">
    <property type="entry name" value="AAA-FAMILY ATPASE"/>
    <property type="match status" value="1"/>
</dbReference>
<comment type="caution">
    <text evidence="6">The sequence shown here is derived from an EMBL/GenBank/DDBJ whole genome shotgun (WGS) entry which is preliminary data.</text>
</comment>
<accession>A0A5J9T3F9</accession>
<comment type="similarity">
    <text evidence="3">Belongs to the AAA ATPase family.</text>
</comment>
<evidence type="ECO:0000256" key="4">
    <source>
        <dbReference type="SAM" id="MobiDB-lite"/>
    </source>
</evidence>
<dbReference type="InterPro" id="IPR027417">
    <property type="entry name" value="P-loop_NTPase"/>
</dbReference>
<sequence>MDGMNAKKTVFTIGATNRQDIIDSALLRPGRLDRLIYIPLPDEASRLRIFKACLWKRRRRMTMNRLLSPDHLLPMAPDVCDSEQGAAPPGDPHRADRLRVRSSTYAAMDDDDGDEMGRPSASPYMQSH</sequence>
<dbReference type="GO" id="GO:0034098">
    <property type="term" value="C:VCP-NPL4-UFD1 AAA ATPase complex"/>
    <property type="evidence" value="ECO:0007669"/>
    <property type="project" value="TreeGrafter"/>
</dbReference>
<keyword evidence="2 3" id="KW-0067">ATP-binding</keyword>
<dbReference type="PANTHER" id="PTHR23077:SF171">
    <property type="entry name" value="NUCLEAR VALOSIN-CONTAINING PROTEIN-LIKE"/>
    <property type="match status" value="1"/>
</dbReference>
<dbReference type="GO" id="GO:0005524">
    <property type="term" value="F:ATP binding"/>
    <property type="evidence" value="ECO:0007669"/>
    <property type="project" value="UniProtKB-KW"/>
</dbReference>
<dbReference type="OrthoDB" id="685819at2759"/>
<gene>
    <name evidence="6" type="ORF">EJB05_48949</name>
</gene>
<reference evidence="6 7" key="1">
    <citation type="journal article" date="2019" name="Sci. Rep.">
        <title>A high-quality genome of Eragrostis curvula grass provides insights into Poaceae evolution and supports new strategies to enhance forage quality.</title>
        <authorList>
            <person name="Carballo J."/>
            <person name="Santos B.A.C.M."/>
            <person name="Zappacosta D."/>
            <person name="Garbus I."/>
            <person name="Selva J.P."/>
            <person name="Gallo C.A."/>
            <person name="Diaz A."/>
            <person name="Albertini E."/>
            <person name="Caccamo M."/>
            <person name="Echenique V."/>
        </authorList>
    </citation>
    <scope>NUCLEOTIDE SEQUENCE [LARGE SCALE GENOMIC DNA]</scope>
    <source>
        <strain evidence="7">cv. Victoria</strain>
        <tissue evidence="6">Leaf</tissue>
    </source>
</reference>
<dbReference type="GO" id="GO:0031593">
    <property type="term" value="F:polyubiquitin modification-dependent protein binding"/>
    <property type="evidence" value="ECO:0007669"/>
    <property type="project" value="TreeGrafter"/>
</dbReference>
<protein>
    <recommendedName>
        <fullName evidence="5">ATPase AAA-type core domain-containing protein</fullName>
    </recommendedName>
</protein>
<dbReference type="GO" id="GO:0005829">
    <property type="term" value="C:cytosol"/>
    <property type="evidence" value="ECO:0007669"/>
    <property type="project" value="TreeGrafter"/>
</dbReference>
<dbReference type="Pfam" id="PF00004">
    <property type="entry name" value="AAA"/>
    <property type="match status" value="1"/>
</dbReference>
<dbReference type="Gene3D" id="3.40.50.300">
    <property type="entry name" value="P-loop containing nucleotide triphosphate hydrolases"/>
    <property type="match status" value="1"/>
</dbReference>
<dbReference type="GO" id="GO:0051228">
    <property type="term" value="P:mitotic spindle disassembly"/>
    <property type="evidence" value="ECO:0007669"/>
    <property type="project" value="TreeGrafter"/>
</dbReference>
<dbReference type="GO" id="GO:0030970">
    <property type="term" value="P:retrograde protein transport, ER to cytosol"/>
    <property type="evidence" value="ECO:0007669"/>
    <property type="project" value="TreeGrafter"/>
</dbReference>
<evidence type="ECO:0000313" key="6">
    <source>
        <dbReference type="EMBL" id="TVU05767.1"/>
    </source>
</evidence>
<dbReference type="EMBL" id="RWGY01000051">
    <property type="protein sequence ID" value="TVU05767.1"/>
    <property type="molecule type" value="Genomic_DNA"/>
</dbReference>
<keyword evidence="7" id="KW-1185">Reference proteome</keyword>
<dbReference type="SUPFAM" id="SSF52540">
    <property type="entry name" value="P-loop containing nucleoside triphosphate hydrolases"/>
    <property type="match status" value="1"/>
</dbReference>
<dbReference type="AlphaFoldDB" id="A0A5J9T3F9"/>
<organism evidence="6 7">
    <name type="scientific">Eragrostis curvula</name>
    <name type="common">weeping love grass</name>
    <dbReference type="NCBI Taxonomy" id="38414"/>
    <lineage>
        <taxon>Eukaryota</taxon>
        <taxon>Viridiplantae</taxon>
        <taxon>Streptophyta</taxon>
        <taxon>Embryophyta</taxon>
        <taxon>Tracheophyta</taxon>
        <taxon>Spermatophyta</taxon>
        <taxon>Magnoliopsida</taxon>
        <taxon>Liliopsida</taxon>
        <taxon>Poales</taxon>
        <taxon>Poaceae</taxon>
        <taxon>PACMAD clade</taxon>
        <taxon>Chloridoideae</taxon>
        <taxon>Eragrostideae</taxon>
        <taxon>Eragrostidinae</taxon>
        <taxon>Eragrostis</taxon>
    </lineage>
</organism>
<evidence type="ECO:0000256" key="1">
    <source>
        <dbReference type="ARBA" id="ARBA00022741"/>
    </source>
</evidence>
<feature type="domain" description="ATPase AAA-type core" evidence="5">
    <location>
        <begin position="1"/>
        <end position="40"/>
    </location>
</feature>
<name>A0A5J9T3F9_9POAL</name>
<dbReference type="GO" id="GO:0097352">
    <property type="term" value="P:autophagosome maturation"/>
    <property type="evidence" value="ECO:0007669"/>
    <property type="project" value="TreeGrafter"/>
</dbReference>
<dbReference type="GO" id="GO:0016887">
    <property type="term" value="F:ATP hydrolysis activity"/>
    <property type="evidence" value="ECO:0007669"/>
    <property type="project" value="InterPro"/>
</dbReference>
<dbReference type="InterPro" id="IPR003960">
    <property type="entry name" value="ATPase_AAA_CS"/>
</dbReference>
<dbReference type="Gene3D" id="1.10.8.60">
    <property type="match status" value="1"/>
</dbReference>
<dbReference type="GO" id="GO:0005634">
    <property type="term" value="C:nucleus"/>
    <property type="evidence" value="ECO:0007669"/>
    <property type="project" value="TreeGrafter"/>
</dbReference>
<feature type="region of interest" description="Disordered" evidence="4">
    <location>
        <begin position="73"/>
        <end position="128"/>
    </location>
</feature>
<evidence type="ECO:0000313" key="7">
    <source>
        <dbReference type="Proteomes" id="UP000324897"/>
    </source>
</evidence>
<keyword evidence="1 3" id="KW-0547">Nucleotide-binding</keyword>
<dbReference type="InterPro" id="IPR050168">
    <property type="entry name" value="AAA_ATPase_domain"/>
</dbReference>
<evidence type="ECO:0000256" key="3">
    <source>
        <dbReference type="RuleBase" id="RU003651"/>
    </source>
</evidence>
<proteinExistence type="inferred from homology"/>